<keyword evidence="1" id="KW-0812">Transmembrane</keyword>
<comment type="caution">
    <text evidence="2">The sequence shown here is derived from an EMBL/GenBank/DDBJ whole genome shotgun (WGS) entry which is preliminary data.</text>
</comment>
<keyword evidence="1" id="KW-1133">Transmembrane helix</keyword>
<evidence type="ECO:0000313" key="2">
    <source>
        <dbReference type="EMBL" id="GAA5194687.1"/>
    </source>
</evidence>
<feature type="transmembrane region" description="Helical" evidence="1">
    <location>
        <begin position="31"/>
        <end position="51"/>
    </location>
</feature>
<dbReference type="Proteomes" id="UP001501600">
    <property type="component" value="Unassembled WGS sequence"/>
</dbReference>
<keyword evidence="1" id="KW-0472">Membrane</keyword>
<proteinExistence type="predicted"/>
<accession>A0ABP9SH01</accession>
<evidence type="ECO:0000313" key="3">
    <source>
        <dbReference type="Proteomes" id="UP001501600"/>
    </source>
</evidence>
<name>A0ABP9SH01_9GAMM</name>
<protein>
    <submittedName>
        <fullName evidence="2">Uncharacterized protein</fullName>
    </submittedName>
</protein>
<organism evidence="2 3">
    <name type="scientific">Ferrimonas gelatinilytica</name>
    <dbReference type="NCBI Taxonomy" id="1255257"/>
    <lineage>
        <taxon>Bacteria</taxon>
        <taxon>Pseudomonadati</taxon>
        <taxon>Pseudomonadota</taxon>
        <taxon>Gammaproteobacteria</taxon>
        <taxon>Alteromonadales</taxon>
        <taxon>Ferrimonadaceae</taxon>
        <taxon>Ferrimonas</taxon>
    </lineage>
</organism>
<gene>
    <name evidence="2" type="ORF">GCM10025772_28180</name>
</gene>
<feature type="transmembrane region" description="Helical" evidence="1">
    <location>
        <begin position="7"/>
        <end position="25"/>
    </location>
</feature>
<dbReference type="EMBL" id="BAABLF010000030">
    <property type="protein sequence ID" value="GAA5194687.1"/>
    <property type="molecule type" value="Genomic_DNA"/>
</dbReference>
<evidence type="ECO:0000256" key="1">
    <source>
        <dbReference type="SAM" id="Phobius"/>
    </source>
</evidence>
<reference evidence="3" key="1">
    <citation type="journal article" date="2019" name="Int. J. Syst. Evol. Microbiol.">
        <title>The Global Catalogue of Microorganisms (GCM) 10K type strain sequencing project: providing services to taxonomists for standard genome sequencing and annotation.</title>
        <authorList>
            <consortium name="The Broad Institute Genomics Platform"/>
            <consortium name="The Broad Institute Genome Sequencing Center for Infectious Disease"/>
            <person name="Wu L."/>
            <person name="Ma J."/>
        </authorList>
    </citation>
    <scope>NUCLEOTIDE SEQUENCE [LARGE SCALE GENOMIC DNA]</scope>
    <source>
        <strain evidence="3">JCM 18720</strain>
    </source>
</reference>
<sequence length="75" mass="8159">MKFILRVAGTSLGTVFIVLAVYETISSTGTMSTLSVMSSYAVGAAFTYYGLTGRSRLLKKKLTSVGKLRSHLKYE</sequence>
<keyword evidence="3" id="KW-1185">Reference proteome</keyword>